<dbReference type="InterPro" id="IPR036610">
    <property type="entry name" value="PEBP-like_sf"/>
</dbReference>
<name>A0ABQ1P7C9_9ENTE</name>
<dbReference type="NCBIfam" id="TIGR00481">
    <property type="entry name" value="YbhB/YbcL family Raf kinase inhibitor-like protein"/>
    <property type="match status" value="1"/>
</dbReference>
<accession>A0ABQ1P7C9</accession>
<dbReference type="Pfam" id="PF01161">
    <property type="entry name" value="PBP"/>
    <property type="match status" value="1"/>
</dbReference>
<evidence type="ECO:0000313" key="1">
    <source>
        <dbReference type="EMBL" id="GGC92442.1"/>
    </source>
</evidence>
<dbReference type="Gene3D" id="3.90.280.10">
    <property type="entry name" value="PEBP-like"/>
    <property type="match status" value="1"/>
</dbReference>
<evidence type="ECO:0000313" key="2">
    <source>
        <dbReference type="Proteomes" id="UP000630615"/>
    </source>
</evidence>
<gene>
    <name evidence="1" type="ORF">GCM10011573_22550</name>
</gene>
<proteinExistence type="predicted"/>
<organism evidence="1 2">
    <name type="scientific">Enterococcus wangshanyuanii</name>
    <dbReference type="NCBI Taxonomy" id="2005703"/>
    <lineage>
        <taxon>Bacteria</taxon>
        <taxon>Bacillati</taxon>
        <taxon>Bacillota</taxon>
        <taxon>Bacilli</taxon>
        <taxon>Lactobacillales</taxon>
        <taxon>Enterococcaceae</taxon>
        <taxon>Enterococcus</taxon>
    </lineage>
</organism>
<sequence length="169" mass="18951">MKISSTGLKDGYFLDIFGGNSPSVEQGDMPTYSIPFKIEDAPEDTVSFAAILYDVDAFAVTNGFPWIHWTIANLTKKEVKENESIDAVDFVQGVNSWHSQFIGGKEKKLTSMYGGMTPPDQDHVYTLTVFALDALLDIENGFMLNEWHHKIKEHILASATLEGKYRKLD</sequence>
<protein>
    <submittedName>
        <fullName evidence="1">Phosphatidylethanolamine-binding protein</fullName>
    </submittedName>
</protein>
<dbReference type="InterPro" id="IPR005247">
    <property type="entry name" value="YbhB_YbcL/LppC-like"/>
</dbReference>
<reference evidence="2" key="1">
    <citation type="journal article" date="2019" name="Int. J. Syst. Evol. Microbiol.">
        <title>The Global Catalogue of Microorganisms (GCM) 10K type strain sequencing project: providing services to taxonomists for standard genome sequencing and annotation.</title>
        <authorList>
            <consortium name="The Broad Institute Genomics Platform"/>
            <consortium name="The Broad Institute Genome Sequencing Center for Infectious Disease"/>
            <person name="Wu L."/>
            <person name="Ma J."/>
        </authorList>
    </citation>
    <scope>NUCLEOTIDE SEQUENCE [LARGE SCALE GENOMIC DNA]</scope>
    <source>
        <strain evidence="2">CGMCC 1.15942</strain>
    </source>
</reference>
<dbReference type="EMBL" id="BMKI01000004">
    <property type="protein sequence ID" value="GGC92442.1"/>
    <property type="molecule type" value="Genomic_DNA"/>
</dbReference>
<dbReference type="CDD" id="cd00865">
    <property type="entry name" value="PEBP_bact_arch"/>
    <property type="match status" value="1"/>
</dbReference>
<dbReference type="SUPFAM" id="SSF49777">
    <property type="entry name" value="PEBP-like"/>
    <property type="match status" value="1"/>
</dbReference>
<dbReference type="InterPro" id="IPR008914">
    <property type="entry name" value="PEBP"/>
</dbReference>
<comment type="caution">
    <text evidence="1">The sequence shown here is derived from an EMBL/GenBank/DDBJ whole genome shotgun (WGS) entry which is preliminary data.</text>
</comment>
<keyword evidence="2" id="KW-1185">Reference proteome</keyword>
<dbReference type="RefSeq" id="WP_088270140.1">
    <property type="nucleotide sequence ID" value="NZ_BMKI01000004.1"/>
</dbReference>
<dbReference type="Proteomes" id="UP000630615">
    <property type="component" value="Unassembled WGS sequence"/>
</dbReference>